<evidence type="ECO:0000256" key="1">
    <source>
        <dbReference type="SAM" id="MobiDB-lite"/>
    </source>
</evidence>
<name>A0AAV7MRI0_PLEWA</name>
<keyword evidence="3" id="KW-1185">Reference proteome</keyword>
<accession>A0AAV7MRI0</accession>
<organism evidence="2 3">
    <name type="scientific">Pleurodeles waltl</name>
    <name type="common">Iberian ribbed newt</name>
    <dbReference type="NCBI Taxonomy" id="8319"/>
    <lineage>
        <taxon>Eukaryota</taxon>
        <taxon>Metazoa</taxon>
        <taxon>Chordata</taxon>
        <taxon>Craniata</taxon>
        <taxon>Vertebrata</taxon>
        <taxon>Euteleostomi</taxon>
        <taxon>Amphibia</taxon>
        <taxon>Batrachia</taxon>
        <taxon>Caudata</taxon>
        <taxon>Salamandroidea</taxon>
        <taxon>Salamandridae</taxon>
        <taxon>Pleurodelinae</taxon>
        <taxon>Pleurodeles</taxon>
    </lineage>
</organism>
<protein>
    <submittedName>
        <fullName evidence="2">Uncharacterized protein</fullName>
    </submittedName>
</protein>
<feature type="region of interest" description="Disordered" evidence="1">
    <location>
        <begin position="1"/>
        <end position="47"/>
    </location>
</feature>
<comment type="caution">
    <text evidence="2">The sequence shown here is derived from an EMBL/GenBank/DDBJ whole genome shotgun (WGS) entry which is preliminary data.</text>
</comment>
<gene>
    <name evidence="2" type="ORF">NDU88_003751</name>
</gene>
<proteinExistence type="predicted"/>
<evidence type="ECO:0000313" key="3">
    <source>
        <dbReference type="Proteomes" id="UP001066276"/>
    </source>
</evidence>
<dbReference type="Proteomes" id="UP001066276">
    <property type="component" value="Chromosome 9"/>
</dbReference>
<dbReference type="AlphaFoldDB" id="A0AAV7MRI0"/>
<reference evidence="2" key="1">
    <citation type="journal article" date="2022" name="bioRxiv">
        <title>Sequencing and chromosome-scale assembly of the giantPleurodeles waltlgenome.</title>
        <authorList>
            <person name="Brown T."/>
            <person name="Elewa A."/>
            <person name="Iarovenko S."/>
            <person name="Subramanian E."/>
            <person name="Araus A.J."/>
            <person name="Petzold A."/>
            <person name="Susuki M."/>
            <person name="Suzuki K.-i.T."/>
            <person name="Hayashi T."/>
            <person name="Toyoda A."/>
            <person name="Oliveira C."/>
            <person name="Osipova E."/>
            <person name="Leigh N.D."/>
            <person name="Simon A."/>
            <person name="Yun M.H."/>
        </authorList>
    </citation>
    <scope>NUCLEOTIDE SEQUENCE</scope>
    <source>
        <strain evidence="2">20211129_DDA</strain>
        <tissue evidence="2">Liver</tissue>
    </source>
</reference>
<sequence>MESPPVRAGTPRIKRGPARIKAEEDPVHLHPSTHSLERASQPPQRLTEETVNEEVKYYKVENVPCSPSGMPEVKGSEEQTRLAKNGSIVLFGEREAGKEEGRNRKVYRSSVT</sequence>
<dbReference type="EMBL" id="JANPWB010000013">
    <property type="protein sequence ID" value="KAJ1106350.1"/>
    <property type="molecule type" value="Genomic_DNA"/>
</dbReference>
<evidence type="ECO:0000313" key="2">
    <source>
        <dbReference type="EMBL" id="KAJ1106350.1"/>
    </source>
</evidence>